<dbReference type="RefSeq" id="WP_069956737.1">
    <property type="nucleotide sequence ID" value="NZ_MCGG01000008.1"/>
</dbReference>
<accession>A0A1E5QB64</accession>
<name>A0A1E5QB64_9PROT</name>
<comment type="caution">
    <text evidence="1">The sequence shown here is derived from an EMBL/GenBank/DDBJ whole genome shotgun (WGS) entry which is preliminary data.</text>
</comment>
<dbReference type="Proteomes" id="UP000095347">
    <property type="component" value="Unassembled WGS sequence"/>
</dbReference>
<proteinExistence type="predicted"/>
<dbReference type="EMBL" id="MCGG01000008">
    <property type="protein sequence ID" value="OEJ69272.1"/>
    <property type="molecule type" value="Genomic_DNA"/>
</dbReference>
<organism evidence="1 2">
    <name type="scientific">Magnetovibrio blakemorei</name>
    <dbReference type="NCBI Taxonomy" id="28181"/>
    <lineage>
        <taxon>Bacteria</taxon>
        <taxon>Pseudomonadati</taxon>
        <taxon>Pseudomonadota</taxon>
        <taxon>Alphaproteobacteria</taxon>
        <taxon>Rhodospirillales</taxon>
        <taxon>Magnetovibrionaceae</taxon>
        <taxon>Magnetovibrio</taxon>
    </lineage>
</organism>
<reference evidence="2" key="1">
    <citation type="submission" date="2016-07" db="EMBL/GenBank/DDBJ databases">
        <authorList>
            <person name="Florea S."/>
            <person name="Webb J.S."/>
            <person name="Jaromczyk J."/>
            <person name="Schardl C.L."/>
        </authorList>
    </citation>
    <scope>NUCLEOTIDE SEQUENCE [LARGE SCALE GENOMIC DNA]</scope>
    <source>
        <strain evidence="2">MV-1</strain>
    </source>
</reference>
<gene>
    <name evidence="1" type="ORF">BEN30_04105</name>
</gene>
<evidence type="ECO:0000313" key="2">
    <source>
        <dbReference type="Proteomes" id="UP000095347"/>
    </source>
</evidence>
<keyword evidence="2" id="KW-1185">Reference proteome</keyword>
<dbReference type="AlphaFoldDB" id="A0A1E5QB64"/>
<sequence length="94" mass="10318">MSHISIEYIITLPQNEDAIYEGFTVLGVTEGGSENVNVYFEIPENGVMSANLPTVSDEDGHWRAVFHGKFRPGTEVTAYARGHDAALAHITKIL</sequence>
<evidence type="ECO:0000313" key="1">
    <source>
        <dbReference type="EMBL" id="OEJ69272.1"/>
    </source>
</evidence>
<protein>
    <submittedName>
        <fullName evidence="1">Uncharacterized protein</fullName>
    </submittedName>
</protein>